<dbReference type="Proteomes" id="UP001211006">
    <property type="component" value="Unassembled WGS sequence"/>
</dbReference>
<accession>A0AAW6BWC3</accession>
<organism evidence="1 2">
    <name type="scientific">Flavonifractor plautii</name>
    <name type="common">Fusobacterium plautii</name>
    <dbReference type="NCBI Taxonomy" id="292800"/>
    <lineage>
        <taxon>Bacteria</taxon>
        <taxon>Bacillati</taxon>
        <taxon>Bacillota</taxon>
        <taxon>Clostridia</taxon>
        <taxon>Eubacteriales</taxon>
        <taxon>Oscillospiraceae</taxon>
        <taxon>Flavonifractor</taxon>
    </lineage>
</organism>
<evidence type="ECO:0000313" key="1">
    <source>
        <dbReference type="EMBL" id="MDB7905213.1"/>
    </source>
</evidence>
<gene>
    <name evidence="1" type="ORF">PND83_04405</name>
</gene>
<reference evidence="1" key="1">
    <citation type="submission" date="2023-01" db="EMBL/GenBank/DDBJ databases">
        <title>Human gut microbiome strain richness.</title>
        <authorList>
            <person name="Chen-Liaw A."/>
        </authorList>
    </citation>
    <scope>NUCLEOTIDE SEQUENCE</scope>
    <source>
        <strain evidence="1">2225st1_A6_2225SCRN_200828</strain>
    </source>
</reference>
<proteinExistence type="predicted"/>
<dbReference type="RefSeq" id="WP_195640614.1">
    <property type="nucleotide sequence ID" value="NZ_JADMOW010000007.1"/>
</dbReference>
<sequence>MSVVHMLDTLTEWARQNICEQIKLKVPPENTAPDDSGYAYNLATPAAFAMYVPTSDKLPPGVHAPFPSLCVRFVTGQDVPAEGSGSVEVQFCFSAWDPGTHGEDVLLPNGDGTVRRWTGADADAYFRRNGDGWRDAWNFVDIALRAVESVTSIGGYTIDRAKPIKFGPLTEQEAIPDFYPMWFAWVSFTINYPLVRNIQGIQKFL</sequence>
<dbReference type="AlphaFoldDB" id="A0AAW6BWC3"/>
<comment type="caution">
    <text evidence="1">The sequence shown here is derived from an EMBL/GenBank/DDBJ whole genome shotgun (WGS) entry which is preliminary data.</text>
</comment>
<evidence type="ECO:0000313" key="2">
    <source>
        <dbReference type="Proteomes" id="UP001211006"/>
    </source>
</evidence>
<dbReference type="EMBL" id="JAQLWO010000003">
    <property type="protein sequence ID" value="MDB7905213.1"/>
    <property type="molecule type" value="Genomic_DNA"/>
</dbReference>
<name>A0AAW6BWC3_FLAPL</name>
<protein>
    <submittedName>
        <fullName evidence="1">Uncharacterized protein</fullName>
    </submittedName>
</protein>